<evidence type="ECO:0000313" key="3">
    <source>
        <dbReference type="Proteomes" id="UP001497497"/>
    </source>
</evidence>
<gene>
    <name evidence="2" type="ORF">GSLYS_00020672001</name>
</gene>
<organism evidence="2 3">
    <name type="scientific">Lymnaea stagnalis</name>
    <name type="common">Great pond snail</name>
    <name type="synonym">Helix stagnalis</name>
    <dbReference type="NCBI Taxonomy" id="6523"/>
    <lineage>
        <taxon>Eukaryota</taxon>
        <taxon>Metazoa</taxon>
        <taxon>Spiralia</taxon>
        <taxon>Lophotrochozoa</taxon>
        <taxon>Mollusca</taxon>
        <taxon>Gastropoda</taxon>
        <taxon>Heterobranchia</taxon>
        <taxon>Euthyneura</taxon>
        <taxon>Panpulmonata</taxon>
        <taxon>Hygrophila</taxon>
        <taxon>Lymnaeoidea</taxon>
        <taxon>Lymnaeidae</taxon>
        <taxon>Lymnaea</taxon>
    </lineage>
</organism>
<dbReference type="AlphaFoldDB" id="A0AAV2IK95"/>
<name>A0AAV2IK95_LYMST</name>
<dbReference type="EMBL" id="CAXITT010000955">
    <property type="protein sequence ID" value="CAL1547347.1"/>
    <property type="molecule type" value="Genomic_DNA"/>
</dbReference>
<evidence type="ECO:0000256" key="1">
    <source>
        <dbReference type="SAM" id="MobiDB-lite"/>
    </source>
</evidence>
<feature type="region of interest" description="Disordered" evidence="1">
    <location>
        <begin position="191"/>
        <end position="225"/>
    </location>
</feature>
<reference evidence="2 3" key="1">
    <citation type="submission" date="2024-04" db="EMBL/GenBank/DDBJ databases">
        <authorList>
            <consortium name="Genoscope - CEA"/>
            <person name="William W."/>
        </authorList>
    </citation>
    <scope>NUCLEOTIDE SEQUENCE [LARGE SCALE GENOMIC DNA]</scope>
</reference>
<sequence>MRLFHSLSLENLSGKESSSPFLVSREKDARISLLNEVKERKQRVPTPEKTAVLKLASSCERRRLGKQQQILAGVAQRCREQEVNDLSEVMSAKCDLVSPRLGARTSAGTEWPFYMARPLNTDRASDVISDSFFYAGTTPINDRDENYKEKPYTFFPARRIIRQQNKLVPISGGHPSLLFHDYKKTRHSEIASDDFKSVDPPQTSQKHHHLPEPHRRSPGNQSKYVHPLHDKNVHPFREKSDGQVPSRLSYIQVGTSSYFTHDSAASLSSSNQNLGPPVAVSTPAYPDSHVGYRQHLLGSVQHKTMSRFHKLNISSDKLVPTLLQKSPRDHCGPKIPSLESLGMIINQNIDSPRS</sequence>
<comment type="caution">
    <text evidence="2">The sequence shown here is derived from an EMBL/GenBank/DDBJ whole genome shotgun (WGS) entry which is preliminary data.</text>
</comment>
<evidence type="ECO:0000313" key="2">
    <source>
        <dbReference type="EMBL" id="CAL1547347.1"/>
    </source>
</evidence>
<protein>
    <submittedName>
        <fullName evidence="2">Uncharacterized protein</fullName>
    </submittedName>
</protein>
<accession>A0AAV2IK95</accession>
<keyword evidence="3" id="KW-1185">Reference proteome</keyword>
<proteinExistence type="predicted"/>
<dbReference type="Proteomes" id="UP001497497">
    <property type="component" value="Unassembled WGS sequence"/>
</dbReference>